<accession>A0A3D8VFH5</accession>
<name>A0A3D8VFH5_9GAMM</name>
<evidence type="ECO:0000256" key="1">
    <source>
        <dbReference type="SAM" id="MobiDB-lite"/>
    </source>
</evidence>
<reference evidence="3 4" key="1">
    <citation type="submission" date="2018-08" db="EMBL/GenBank/DDBJ databases">
        <title>Lysobacter soli KCTC 22011, whole genome shotgun sequence.</title>
        <authorList>
            <person name="Zhang X."/>
            <person name="Feng G."/>
            <person name="Zhu H."/>
        </authorList>
    </citation>
    <scope>NUCLEOTIDE SEQUENCE [LARGE SCALE GENOMIC DNA]</scope>
    <source>
        <strain evidence="3 4">KCTC 22011</strain>
    </source>
</reference>
<keyword evidence="2" id="KW-0812">Transmembrane</keyword>
<keyword evidence="2" id="KW-0472">Membrane</keyword>
<proteinExistence type="predicted"/>
<organism evidence="3 4">
    <name type="scientific">Lysobacter soli</name>
    <dbReference type="NCBI Taxonomy" id="453783"/>
    <lineage>
        <taxon>Bacteria</taxon>
        <taxon>Pseudomonadati</taxon>
        <taxon>Pseudomonadota</taxon>
        <taxon>Gammaproteobacteria</taxon>
        <taxon>Lysobacterales</taxon>
        <taxon>Lysobacteraceae</taxon>
        <taxon>Lysobacter</taxon>
    </lineage>
</organism>
<evidence type="ECO:0000256" key="2">
    <source>
        <dbReference type="SAM" id="Phobius"/>
    </source>
</evidence>
<evidence type="ECO:0008006" key="5">
    <source>
        <dbReference type="Google" id="ProtNLM"/>
    </source>
</evidence>
<feature type="transmembrane region" description="Helical" evidence="2">
    <location>
        <begin position="51"/>
        <end position="71"/>
    </location>
</feature>
<feature type="region of interest" description="Disordered" evidence="1">
    <location>
        <begin position="116"/>
        <end position="158"/>
    </location>
</feature>
<evidence type="ECO:0000313" key="3">
    <source>
        <dbReference type="EMBL" id="RDY68162.1"/>
    </source>
</evidence>
<evidence type="ECO:0000313" key="4">
    <source>
        <dbReference type="Proteomes" id="UP000256829"/>
    </source>
</evidence>
<protein>
    <recommendedName>
        <fullName evidence="5">Poly-beta-1,6-N-acetyl-D-glucosamine biosynthesis protein PgaD</fullName>
    </recommendedName>
</protein>
<comment type="caution">
    <text evidence="3">The sequence shown here is derived from an EMBL/GenBank/DDBJ whole genome shotgun (WGS) entry which is preliminary data.</text>
</comment>
<feature type="transmembrane region" description="Helical" evidence="2">
    <location>
        <begin position="9"/>
        <end position="31"/>
    </location>
</feature>
<keyword evidence="4" id="KW-1185">Reference proteome</keyword>
<dbReference type="AlphaFoldDB" id="A0A3D8VFH5"/>
<sequence>MVRDTAATLFAWGVLLYVIRDLPWMAAYYALRVLGVDVPPPWPPGEMVRDTLPFLKVVALLVLWLVTFAVARWHALTNRENAASQPEALEPAQQAEAFGVTVDVLRRLQAASSCTVHGVDPQSGRGGPNVYVTEESVARSASVRADRDTTASDGNPTP</sequence>
<keyword evidence="2" id="KW-1133">Transmembrane helix</keyword>
<dbReference type="Proteomes" id="UP000256829">
    <property type="component" value="Unassembled WGS sequence"/>
</dbReference>
<gene>
    <name evidence="3" type="ORF">DX912_06020</name>
</gene>
<dbReference type="EMBL" id="QTJR01000003">
    <property type="protein sequence ID" value="RDY68162.1"/>
    <property type="molecule type" value="Genomic_DNA"/>
</dbReference>